<keyword evidence="4" id="KW-0804">Transcription</keyword>
<dbReference type="PANTHER" id="PTHR46796">
    <property type="entry name" value="HTH-TYPE TRANSCRIPTIONAL ACTIVATOR RHAS-RELATED"/>
    <property type="match status" value="1"/>
</dbReference>
<keyword evidence="1" id="KW-0805">Transcription regulation</keyword>
<dbReference type="SUPFAM" id="SSF51215">
    <property type="entry name" value="Regulatory protein AraC"/>
    <property type="match status" value="1"/>
</dbReference>
<dbReference type="SMART" id="SM00342">
    <property type="entry name" value="HTH_ARAC"/>
    <property type="match status" value="1"/>
</dbReference>
<accession>A0A7J0BXT3</accession>
<gene>
    <name evidence="7" type="ORF">DSM19430T_31830</name>
</gene>
<organism evidence="7 8">
    <name type="scientific">Desulfovibrio psychrotolerans</name>
    <dbReference type="NCBI Taxonomy" id="415242"/>
    <lineage>
        <taxon>Bacteria</taxon>
        <taxon>Pseudomonadati</taxon>
        <taxon>Thermodesulfobacteriota</taxon>
        <taxon>Desulfovibrionia</taxon>
        <taxon>Desulfovibrionales</taxon>
        <taxon>Desulfovibrionaceae</taxon>
        <taxon>Desulfovibrio</taxon>
    </lineage>
</organism>
<dbReference type="Pfam" id="PF02311">
    <property type="entry name" value="AraC_binding"/>
    <property type="match status" value="1"/>
</dbReference>
<dbReference type="InterPro" id="IPR018060">
    <property type="entry name" value="HTH_AraC"/>
</dbReference>
<dbReference type="PROSITE" id="PS00041">
    <property type="entry name" value="HTH_ARAC_FAMILY_1"/>
    <property type="match status" value="1"/>
</dbReference>
<evidence type="ECO:0000259" key="6">
    <source>
        <dbReference type="PROSITE" id="PS01124"/>
    </source>
</evidence>
<dbReference type="InterPro" id="IPR037923">
    <property type="entry name" value="HTH-like"/>
</dbReference>
<feature type="region of interest" description="Disordered" evidence="5">
    <location>
        <begin position="188"/>
        <end position="211"/>
    </location>
</feature>
<evidence type="ECO:0000256" key="2">
    <source>
        <dbReference type="ARBA" id="ARBA00023125"/>
    </source>
</evidence>
<dbReference type="Pfam" id="PF12833">
    <property type="entry name" value="HTH_18"/>
    <property type="match status" value="1"/>
</dbReference>
<dbReference type="AlphaFoldDB" id="A0A7J0BXT3"/>
<keyword evidence="2" id="KW-0238">DNA-binding</keyword>
<feature type="domain" description="HTH araC/xylS-type" evidence="6">
    <location>
        <begin position="218"/>
        <end position="315"/>
    </location>
</feature>
<sequence length="319" mass="34632">MAGAPQISVMKTISNTRKAAPQPATETARYWADSRIAGLEMLKAQYVRHTFARHAHEGFALGVILHGALAFRYLGRNHVAQPGTVNLTVPGEVHDGHGADSAGWAYRMFYLSPQFVLAAATEAGMPAGRLPEFSSGVLQDPALARGLTLLHTQMEQQDATMPVLEQQVRLNALLAHWIHAHANRNTCTGATGPQSPAAGSARQTGSMPRAGCEPRAVRLAREYLDAHSAEDVRLEVLALHAGLSPYHLSRVFCRTLGMPPHAYLTQRRVFHARALLATDTPLADIALTCGFADQSHLTRQFKRVLGVPPGALRKNVQEQ</sequence>
<dbReference type="Proteomes" id="UP000503820">
    <property type="component" value="Unassembled WGS sequence"/>
</dbReference>
<dbReference type="SUPFAM" id="SSF46689">
    <property type="entry name" value="Homeodomain-like"/>
    <property type="match status" value="2"/>
</dbReference>
<dbReference type="InterPro" id="IPR003313">
    <property type="entry name" value="AraC-bd"/>
</dbReference>
<evidence type="ECO:0000256" key="3">
    <source>
        <dbReference type="ARBA" id="ARBA00023159"/>
    </source>
</evidence>
<keyword evidence="8" id="KW-1185">Reference proteome</keyword>
<dbReference type="Gene3D" id="1.10.10.60">
    <property type="entry name" value="Homeodomain-like"/>
    <property type="match status" value="2"/>
</dbReference>
<dbReference type="InterPro" id="IPR009057">
    <property type="entry name" value="Homeodomain-like_sf"/>
</dbReference>
<keyword evidence="3" id="KW-0010">Activator</keyword>
<proteinExistence type="predicted"/>
<dbReference type="PANTHER" id="PTHR46796:SF2">
    <property type="entry name" value="TRANSCRIPTIONAL REGULATORY PROTEIN"/>
    <property type="match status" value="1"/>
</dbReference>
<dbReference type="GO" id="GO:0003700">
    <property type="term" value="F:DNA-binding transcription factor activity"/>
    <property type="evidence" value="ECO:0007669"/>
    <property type="project" value="InterPro"/>
</dbReference>
<evidence type="ECO:0000256" key="4">
    <source>
        <dbReference type="ARBA" id="ARBA00023163"/>
    </source>
</evidence>
<dbReference type="InterPro" id="IPR018062">
    <property type="entry name" value="HTH_AraC-typ_CS"/>
</dbReference>
<evidence type="ECO:0000256" key="1">
    <source>
        <dbReference type="ARBA" id="ARBA00023015"/>
    </source>
</evidence>
<dbReference type="EMBL" id="BLVP01000043">
    <property type="protein sequence ID" value="GFM38499.1"/>
    <property type="molecule type" value="Genomic_DNA"/>
</dbReference>
<dbReference type="GO" id="GO:0043565">
    <property type="term" value="F:sequence-specific DNA binding"/>
    <property type="evidence" value="ECO:0007669"/>
    <property type="project" value="InterPro"/>
</dbReference>
<evidence type="ECO:0000313" key="8">
    <source>
        <dbReference type="Proteomes" id="UP000503820"/>
    </source>
</evidence>
<name>A0A7J0BXT3_9BACT</name>
<evidence type="ECO:0000256" key="5">
    <source>
        <dbReference type="SAM" id="MobiDB-lite"/>
    </source>
</evidence>
<protein>
    <submittedName>
        <fullName evidence="7">Transcriptional regulator</fullName>
    </submittedName>
</protein>
<comment type="caution">
    <text evidence="7">The sequence shown here is derived from an EMBL/GenBank/DDBJ whole genome shotgun (WGS) entry which is preliminary data.</text>
</comment>
<dbReference type="PROSITE" id="PS01124">
    <property type="entry name" value="HTH_ARAC_FAMILY_2"/>
    <property type="match status" value="1"/>
</dbReference>
<reference evidence="7 8" key="1">
    <citation type="submission" date="2020-05" db="EMBL/GenBank/DDBJ databases">
        <title>Draft genome sequence of Desulfovibrio psychrotolerans JS1T.</title>
        <authorList>
            <person name="Ueno A."/>
            <person name="Tamazawa S."/>
            <person name="Tamamura S."/>
            <person name="Murakami T."/>
            <person name="Kiyama T."/>
            <person name="Inomata H."/>
            <person name="Amano Y."/>
            <person name="Miyakawa K."/>
            <person name="Tamaki H."/>
            <person name="Naganuma T."/>
            <person name="Kaneko K."/>
        </authorList>
    </citation>
    <scope>NUCLEOTIDE SEQUENCE [LARGE SCALE GENOMIC DNA]</scope>
    <source>
        <strain evidence="7 8">JS1</strain>
    </source>
</reference>
<evidence type="ECO:0000313" key="7">
    <source>
        <dbReference type="EMBL" id="GFM38499.1"/>
    </source>
</evidence>
<dbReference type="InterPro" id="IPR050204">
    <property type="entry name" value="AraC_XylS_family_regulators"/>
</dbReference>